<dbReference type="Proteomes" id="UP001211907">
    <property type="component" value="Unassembled WGS sequence"/>
</dbReference>
<feature type="compositionally biased region" description="Basic and acidic residues" evidence="1">
    <location>
        <begin position="406"/>
        <end position="439"/>
    </location>
</feature>
<proteinExistence type="predicted"/>
<keyword evidence="3" id="KW-1185">Reference proteome</keyword>
<comment type="caution">
    <text evidence="2">The sequence shown here is derived from an EMBL/GenBank/DDBJ whole genome shotgun (WGS) entry which is preliminary data.</text>
</comment>
<evidence type="ECO:0000313" key="2">
    <source>
        <dbReference type="EMBL" id="KAJ3119598.1"/>
    </source>
</evidence>
<name>A0AAD5XFC4_9FUNG</name>
<feature type="region of interest" description="Disordered" evidence="1">
    <location>
        <begin position="406"/>
        <end position="477"/>
    </location>
</feature>
<dbReference type="AlphaFoldDB" id="A0AAD5XFC4"/>
<feature type="compositionally biased region" description="Basic and acidic residues" evidence="1">
    <location>
        <begin position="374"/>
        <end position="393"/>
    </location>
</feature>
<protein>
    <submittedName>
        <fullName evidence="2">Uncharacterized protein</fullName>
    </submittedName>
</protein>
<feature type="compositionally biased region" description="Basic and acidic residues" evidence="1">
    <location>
        <begin position="354"/>
        <end position="363"/>
    </location>
</feature>
<organism evidence="2 3">
    <name type="scientific">Physocladia obscura</name>
    <dbReference type="NCBI Taxonomy" id="109957"/>
    <lineage>
        <taxon>Eukaryota</taxon>
        <taxon>Fungi</taxon>
        <taxon>Fungi incertae sedis</taxon>
        <taxon>Chytridiomycota</taxon>
        <taxon>Chytridiomycota incertae sedis</taxon>
        <taxon>Chytridiomycetes</taxon>
        <taxon>Chytridiales</taxon>
        <taxon>Chytriomycetaceae</taxon>
        <taxon>Physocladia</taxon>
    </lineage>
</organism>
<reference evidence="2" key="1">
    <citation type="submission" date="2020-05" db="EMBL/GenBank/DDBJ databases">
        <title>Phylogenomic resolution of chytrid fungi.</title>
        <authorList>
            <person name="Stajich J.E."/>
            <person name="Amses K."/>
            <person name="Simmons R."/>
            <person name="Seto K."/>
            <person name="Myers J."/>
            <person name="Bonds A."/>
            <person name="Quandt C.A."/>
            <person name="Barry K."/>
            <person name="Liu P."/>
            <person name="Grigoriev I."/>
            <person name="Longcore J.E."/>
            <person name="James T.Y."/>
        </authorList>
    </citation>
    <scope>NUCLEOTIDE SEQUENCE</scope>
    <source>
        <strain evidence="2">JEL0513</strain>
    </source>
</reference>
<gene>
    <name evidence="2" type="ORF">HK100_000241</name>
</gene>
<feature type="region of interest" description="Disordered" evidence="1">
    <location>
        <begin position="354"/>
        <end position="393"/>
    </location>
</feature>
<dbReference type="EMBL" id="JADGJH010001043">
    <property type="protein sequence ID" value="KAJ3119598.1"/>
    <property type="molecule type" value="Genomic_DNA"/>
</dbReference>
<feature type="region of interest" description="Disordered" evidence="1">
    <location>
        <begin position="298"/>
        <end position="325"/>
    </location>
</feature>
<evidence type="ECO:0000256" key="1">
    <source>
        <dbReference type="SAM" id="MobiDB-lite"/>
    </source>
</evidence>
<accession>A0AAD5XFC4</accession>
<feature type="compositionally biased region" description="Low complexity" evidence="1">
    <location>
        <begin position="309"/>
        <end position="325"/>
    </location>
</feature>
<evidence type="ECO:0000313" key="3">
    <source>
        <dbReference type="Proteomes" id="UP001211907"/>
    </source>
</evidence>
<sequence length="575" mass="64313">MEENVLRLLEKQFPRSLALDSTYRNISVPPTTASPAVDRRRAKAALLVVLLCISRKKLRACAANAETFLDSVIETEPDALIRTLAHLVRPFVSLTNPGINIALDTITTSTSSIFSDALDTLTATLDKMTINCNPPVFRYLAPSVTDAILNPPNTPTRVTPFKIQNTWVLAESSAPAIITTTENNNADLTASLISDSAHSAYIMACSNSALFGAQMNFKPGEELVDLVKERAIRRKFWANYSGSVKAATPVSATVPNLTSATVTSSANPGSAPTAVMNGAVLPPRKYSASSALDFSGSVKRTKTTTNPLSQKRSNASFSSSAVAGGAKKIGAGLQTTTKIRMLEVDYIAKEERAKFEQKKKAEDDANNEAARKKREQEEKRQQARDSKERELEEKRIKRERAIEDKRNREAEEKTKREAERQKREDMKKRRIDEEKDREEKRRRRSVETPETVRAPSPPKIRGNIQDPSTLPPWEQPQQQQQFIFQQQQQPVVVVENTTPTVSAVTVLGADIHQVSQKDREIVEKFLTGHYETKDIKLNEITVRDEATGVMQIHTLYLVLDYEACKWKKVKRKRRI</sequence>